<feature type="binding site" evidence="11">
    <location>
        <begin position="213"/>
        <end position="218"/>
    </location>
    <ligand>
        <name>UTP</name>
        <dbReference type="ChEBI" id="CHEBI:46398"/>
    </ligand>
</feature>
<evidence type="ECO:0000256" key="9">
    <source>
        <dbReference type="ARBA" id="ARBA00022975"/>
    </source>
</evidence>
<dbReference type="SUPFAM" id="SSF52317">
    <property type="entry name" value="Class I glutamine amidotransferase-like"/>
    <property type="match status" value="1"/>
</dbReference>
<evidence type="ECO:0000259" key="13">
    <source>
        <dbReference type="Pfam" id="PF06418"/>
    </source>
</evidence>
<dbReference type="UniPathway" id="UPA00159">
    <property type="reaction ID" value="UER00277"/>
</dbReference>
<feature type="domain" description="CTP synthase N-terminal" evidence="13">
    <location>
        <begin position="13"/>
        <end position="292"/>
    </location>
</feature>
<feature type="active site" evidence="11">
    <location>
        <position position="539"/>
    </location>
</feature>
<dbReference type="Proteomes" id="UP000309174">
    <property type="component" value="Unassembled WGS sequence"/>
</dbReference>
<evidence type="ECO:0000256" key="4">
    <source>
        <dbReference type="ARBA" id="ARBA00022723"/>
    </source>
</evidence>
<keyword evidence="4 11" id="KW-0479">Metal-binding</keyword>
<comment type="pathway">
    <text evidence="1 11">Pyrimidine metabolism; CTP biosynthesis via de novo pathway; CTP from UDP: step 2/2.</text>
</comment>
<keyword evidence="5 11" id="KW-0547">Nucleotide-binding</keyword>
<evidence type="ECO:0000256" key="7">
    <source>
        <dbReference type="ARBA" id="ARBA00022842"/>
    </source>
</evidence>
<dbReference type="HAMAP" id="MF_01227">
    <property type="entry name" value="PyrG"/>
    <property type="match status" value="1"/>
</dbReference>
<comment type="similarity">
    <text evidence="2 11">Belongs to the CTP synthase family.</text>
</comment>
<comment type="catalytic activity">
    <reaction evidence="11">
        <text>L-glutamine + H2O = L-glutamate + NH4(+)</text>
        <dbReference type="Rhea" id="RHEA:15889"/>
        <dbReference type="ChEBI" id="CHEBI:15377"/>
        <dbReference type="ChEBI" id="CHEBI:28938"/>
        <dbReference type="ChEBI" id="CHEBI:29985"/>
        <dbReference type="ChEBI" id="CHEBI:58359"/>
    </reaction>
</comment>
<keyword evidence="3 11" id="KW-0436">Ligase</keyword>
<dbReference type="GO" id="GO:0004359">
    <property type="term" value="F:glutaminase activity"/>
    <property type="evidence" value="ECO:0007669"/>
    <property type="project" value="RHEA"/>
</dbReference>
<dbReference type="Gene3D" id="3.40.50.880">
    <property type="match status" value="1"/>
</dbReference>
<feature type="active site" evidence="11">
    <location>
        <position position="541"/>
    </location>
</feature>
<evidence type="ECO:0000256" key="1">
    <source>
        <dbReference type="ARBA" id="ARBA00005171"/>
    </source>
</evidence>
<feature type="region of interest" description="Amidoligase domain" evidence="11">
    <location>
        <begin position="1"/>
        <end position="292"/>
    </location>
</feature>
<dbReference type="GO" id="GO:0097268">
    <property type="term" value="C:cytoophidium"/>
    <property type="evidence" value="ECO:0007669"/>
    <property type="project" value="UniProtKB-ARBA"/>
</dbReference>
<comment type="caution">
    <text evidence="11">Lacks conserved residue(s) required for the propagation of feature annotation.</text>
</comment>
<feature type="binding site" evidence="11">
    <location>
        <position position="23"/>
    </location>
    <ligand>
        <name>CTP</name>
        <dbReference type="ChEBI" id="CHEBI:37563"/>
        <note>allosteric inhibitor</note>
    </ligand>
</feature>
<dbReference type="GO" id="GO:0042802">
    <property type="term" value="F:identical protein binding"/>
    <property type="evidence" value="ECO:0007669"/>
    <property type="project" value="TreeGrafter"/>
</dbReference>
<keyword evidence="6 11" id="KW-0067">ATP-binding</keyword>
<evidence type="ECO:0000256" key="5">
    <source>
        <dbReference type="ARBA" id="ARBA00022741"/>
    </source>
</evidence>
<dbReference type="GO" id="GO:0005829">
    <property type="term" value="C:cytosol"/>
    <property type="evidence" value="ECO:0007669"/>
    <property type="project" value="TreeGrafter"/>
</dbReference>
<dbReference type="GO" id="GO:0046872">
    <property type="term" value="F:metal ion binding"/>
    <property type="evidence" value="ECO:0007669"/>
    <property type="project" value="UniProtKB-KW"/>
</dbReference>
<feature type="binding site" evidence="11">
    <location>
        <position position="23"/>
    </location>
    <ligand>
        <name>UTP</name>
        <dbReference type="ChEBI" id="CHEBI:46398"/>
    </ligand>
</feature>
<protein>
    <recommendedName>
        <fullName evidence="11">CTP synthase</fullName>
        <ecNumber evidence="11">6.3.4.2</ecNumber>
    </recommendedName>
    <alternativeName>
        <fullName evidence="11">Cytidine 5'-triphosphate synthase</fullName>
    </alternativeName>
    <alternativeName>
        <fullName evidence="11">Cytidine triphosphate synthetase</fullName>
        <shortName evidence="11">CTP synthetase</shortName>
        <shortName evidence="11">CTPS</shortName>
    </alternativeName>
    <alternativeName>
        <fullName evidence="11">UTP--ammonia ligase</fullName>
    </alternativeName>
</protein>
<comment type="subunit">
    <text evidence="11">Homotetramer.</text>
</comment>
<dbReference type="FunFam" id="3.40.50.300:FF:000009">
    <property type="entry name" value="CTP synthase"/>
    <property type="match status" value="1"/>
</dbReference>
<feature type="binding site" evidence="11">
    <location>
        <begin position="173"/>
        <end position="175"/>
    </location>
    <ligand>
        <name>CTP</name>
        <dbReference type="ChEBI" id="CHEBI:37563"/>
        <note>allosteric inhibitor</note>
    </ligand>
</feature>
<feature type="binding site" evidence="11">
    <location>
        <position position="380"/>
    </location>
    <ligand>
        <name>L-glutamine</name>
        <dbReference type="ChEBI" id="CHEBI:58359"/>
    </ligand>
</feature>
<evidence type="ECO:0000256" key="2">
    <source>
        <dbReference type="ARBA" id="ARBA00007533"/>
    </source>
</evidence>
<comment type="caution">
    <text evidence="14">The sequence shown here is derived from an EMBL/GenBank/DDBJ whole genome shotgun (WGS) entry which is preliminary data.</text>
</comment>
<evidence type="ECO:0000256" key="8">
    <source>
        <dbReference type="ARBA" id="ARBA00022962"/>
    </source>
</evidence>
<comment type="catalytic activity">
    <reaction evidence="11">
        <text>UTP + NH4(+) + ATP = CTP + ADP + phosphate + 2 H(+)</text>
        <dbReference type="Rhea" id="RHEA:16597"/>
        <dbReference type="ChEBI" id="CHEBI:15378"/>
        <dbReference type="ChEBI" id="CHEBI:28938"/>
        <dbReference type="ChEBI" id="CHEBI:30616"/>
        <dbReference type="ChEBI" id="CHEBI:37563"/>
        <dbReference type="ChEBI" id="CHEBI:43474"/>
        <dbReference type="ChEBI" id="CHEBI:46398"/>
        <dbReference type="ChEBI" id="CHEBI:456216"/>
    </reaction>
</comment>
<comment type="function">
    <text evidence="11">Catalyzes the ATP-dependent amination of UTP to CTP with either L-glutamine or ammonia as the source of nitrogen. Regulates intracellular CTP levels through interactions with the four ribonucleotide triphosphates.</text>
</comment>
<feature type="binding site" evidence="11">
    <location>
        <position position="81"/>
    </location>
    <ligand>
        <name>ATP</name>
        <dbReference type="ChEBI" id="CHEBI:30616"/>
    </ligand>
</feature>
<keyword evidence="7 11" id="KW-0460">Magnesium</keyword>
<dbReference type="Pfam" id="PF06418">
    <property type="entry name" value="CTP_synth_N"/>
    <property type="match status" value="1"/>
</dbReference>
<dbReference type="OrthoDB" id="9801107at2"/>
<gene>
    <name evidence="11" type="primary">pyrG</name>
    <name evidence="14" type="ORF">ETD83_28145</name>
</gene>
<feature type="binding site" evidence="11">
    <location>
        <begin position="408"/>
        <end position="411"/>
    </location>
    <ligand>
        <name>L-glutamine</name>
        <dbReference type="ChEBI" id="CHEBI:58359"/>
    </ligand>
</feature>
<feature type="binding site" evidence="11">
    <location>
        <position position="81"/>
    </location>
    <ligand>
        <name>Mg(2+)</name>
        <dbReference type="ChEBI" id="CHEBI:18420"/>
    </ligand>
</feature>
<evidence type="ECO:0000259" key="12">
    <source>
        <dbReference type="Pfam" id="PF00117"/>
    </source>
</evidence>
<dbReference type="EMBL" id="VCKW01000174">
    <property type="protein sequence ID" value="TMQ92097.1"/>
    <property type="molecule type" value="Genomic_DNA"/>
</dbReference>
<dbReference type="InterPro" id="IPR004468">
    <property type="entry name" value="CTP_synthase"/>
</dbReference>
<dbReference type="GO" id="GO:0044210">
    <property type="term" value="P:'de novo' CTP biosynthetic process"/>
    <property type="evidence" value="ECO:0007669"/>
    <property type="project" value="UniProtKB-UniRule"/>
</dbReference>
<dbReference type="InterPro" id="IPR033828">
    <property type="entry name" value="GATase1_CTP_Synthase"/>
</dbReference>
<proteinExistence type="inferred from homology"/>
<organism evidence="14 15">
    <name type="scientific">Actinomadura soli</name>
    <dbReference type="NCBI Taxonomy" id="2508997"/>
    <lineage>
        <taxon>Bacteria</taxon>
        <taxon>Bacillati</taxon>
        <taxon>Actinomycetota</taxon>
        <taxon>Actinomycetes</taxon>
        <taxon>Streptosporangiales</taxon>
        <taxon>Thermomonosporaceae</taxon>
        <taxon>Actinomadura</taxon>
    </lineage>
</organism>
<dbReference type="AlphaFoldDB" id="A0A5C4J5I6"/>
<dbReference type="CDD" id="cd01746">
    <property type="entry name" value="GATase1_CTP_Synthase"/>
    <property type="match status" value="1"/>
</dbReference>
<evidence type="ECO:0000256" key="11">
    <source>
        <dbReference type="HAMAP-Rule" id="MF_01227"/>
    </source>
</evidence>
<dbReference type="NCBIfam" id="TIGR00337">
    <property type="entry name" value="PyrG"/>
    <property type="match status" value="1"/>
</dbReference>
<evidence type="ECO:0000256" key="6">
    <source>
        <dbReference type="ARBA" id="ARBA00022840"/>
    </source>
</evidence>
<evidence type="ECO:0000313" key="14">
    <source>
        <dbReference type="EMBL" id="TMQ92097.1"/>
    </source>
</evidence>
<dbReference type="CDD" id="cd03113">
    <property type="entry name" value="CTPS_N"/>
    <property type="match status" value="1"/>
</dbReference>
<dbReference type="Gene3D" id="3.40.50.300">
    <property type="entry name" value="P-loop containing nucleotide triphosphate hydrolases"/>
    <property type="match status" value="1"/>
</dbReference>
<reference evidence="14 15" key="1">
    <citation type="submission" date="2019-05" db="EMBL/GenBank/DDBJ databases">
        <title>Draft genome sequence of Actinomadura sp. 14C53.</title>
        <authorList>
            <person name="Saricaoglu S."/>
            <person name="Isik K."/>
        </authorList>
    </citation>
    <scope>NUCLEOTIDE SEQUENCE [LARGE SCALE GENOMIC DNA]</scope>
    <source>
        <strain evidence="14 15">14C53</strain>
    </source>
</reference>
<feature type="binding site" evidence="11">
    <location>
        <begin position="213"/>
        <end position="218"/>
    </location>
    <ligand>
        <name>CTP</name>
        <dbReference type="ChEBI" id="CHEBI:37563"/>
        <note>allosteric inhibitor</note>
    </ligand>
</feature>
<dbReference type="RefSeq" id="WP_138648231.1">
    <property type="nucleotide sequence ID" value="NZ_VCKW01000174.1"/>
</dbReference>
<keyword evidence="15" id="KW-1185">Reference proteome</keyword>
<dbReference type="InterPro" id="IPR017926">
    <property type="entry name" value="GATASE"/>
</dbReference>
<evidence type="ECO:0000313" key="15">
    <source>
        <dbReference type="Proteomes" id="UP000309174"/>
    </source>
</evidence>
<dbReference type="GO" id="GO:0019856">
    <property type="term" value="P:pyrimidine nucleobase biosynthetic process"/>
    <property type="evidence" value="ECO:0007669"/>
    <property type="project" value="TreeGrafter"/>
</dbReference>
<evidence type="ECO:0000256" key="3">
    <source>
        <dbReference type="ARBA" id="ARBA00022598"/>
    </source>
</evidence>
<feature type="binding site" evidence="11">
    <location>
        <position position="249"/>
    </location>
    <ligand>
        <name>CTP</name>
        <dbReference type="ChEBI" id="CHEBI:37563"/>
        <note>allosteric inhibitor</note>
    </ligand>
</feature>
<keyword evidence="8 11" id="KW-0315">Glutamine amidotransferase</keyword>
<dbReference type="InterPro" id="IPR027417">
    <property type="entry name" value="P-loop_NTPase"/>
</dbReference>
<dbReference type="SUPFAM" id="SSF52540">
    <property type="entry name" value="P-loop containing nucleoside triphosphate hydrolases"/>
    <property type="match status" value="1"/>
</dbReference>
<feature type="binding site" evidence="11">
    <location>
        <begin position="24"/>
        <end position="29"/>
    </location>
    <ligand>
        <name>ATP</name>
        <dbReference type="ChEBI" id="CHEBI:30616"/>
    </ligand>
</feature>
<dbReference type="PROSITE" id="PS51273">
    <property type="entry name" value="GATASE_TYPE_1"/>
    <property type="match status" value="1"/>
</dbReference>
<feature type="active site" description="Nucleophile; for glutamine hydrolysis" evidence="11">
    <location>
        <position position="407"/>
    </location>
</feature>
<feature type="binding site" evidence="11">
    <location>
        <position position="249"/>
    </location>
    <ligand>
        <name>UTP</name>
        <dbReference type="ChEBI" id="CHEBI:46398"/>
    </ligand>
</feature>
<dbReference type="FunFam" id="3.40.50.880:FF:000002">
    <property type="entry name" value="CTP synthase"/>
    <property type="match status" value="1"/>
</dbReference>
<dbReference type="PANTHER" id="PTHR11550:SF0">
    <property type="entry name" value="CTP SYNTHASE-RELATED"/>
    <property type="match status" value="1"/>
</dbReference>
<comment type="activity regulation">
    <text evidence="11">Allosterically activated by GTP, when glutamine is the substrate; GTP has no effect on the reaction when ammonia is the substrate. The allosteric effector GTP functions by stabilizing the protein conformation that binds the tetrahedral intermediate(s) formed during glutamine hydrolysis. Inhibited by the product CTP, via allosteric rather than competitive inhibition.</text>
</comment>
<comment type="miscellaneous">
    <text evidence="11">CTPSs have evolved a hybrid strategy for distinguishing between UTP and CTP. The overlapping regions of the product feedback inhibitory and substrate sites recognize a common feature in both compounds, the triphosphate moiety. To differentiate isosteric substrate and product pyrimidine rings, an additional pocket far from the expected kinase/ligase catalytic site, specifically recognizes the cytosine and ribose portions of the product inhibitor.</text>
</comment>
<dbReference type="Pfam" id="PF00117">
    <property type="entry name" value="GATase"/>
    <property type="match status" value="1"/>
</dbReference>
<feature type="domain" description="Glutamine amidotransferase" evidence="12">
    <location>
        <begin position="327"/>
        <end position="557"/>
    </location>
</feature>
<evidence type="ECO:0000256" key="10">
    <source>
        <dbReference type="ARBA" id="ARBA00047781"/>
    </source>
</evidence>
<feature type="binding site" evidence="11">
    <location>
        <position position="267"/>
    </location>
    <ligand>
        <name>ATP</name>
        <dbReference type="ChEBI" id="CHEBI:30616"/>
    </ligand>
</feature>
<feature type="binding site" evidence="11">
    <location>
        <position position="492"/>
    </location>
    <ligand>
        <name>L-glutamine</name>
        <dbReference type="ChEBI" id="CHEBI:58359"/>
    </ligand>
</feature>
<feature type="binding site" evidence="11">
    <location>
        <position position="166"/>
    </location>
    <ligand>
        <name>Mg(2+)</name>
        <dbReference type="ChEBI" id="CHEBI:18420"/>
    </ligand>
</feature>
<comment type="catalytic activity">
    <reaction evidence="10 11">
        <text>UTP + L-glutamine + ATP + H2O = CTP + L-glutamate + ADP + phosphate + 2 H(+)</text>
        <dbReference type="Rhea" id="RHEA:26426"/>
        <dbReference type="ChEBI" id="CHEBI:15377"/>
        <dbReference type="ChEBI" id="CHEBI:15378"/>
        <dbReference type="ChEBI" id="CHEBI:29985"/>
        <dbReference type="ChEBI" id="CHEBI:30616"/>
        <dbReference type="ChEBI" id="CHEBI:37563"/>
        <dbReference type="ChEBI" id="CHEBI:43474"/>
        <dbReference type="ChEBI" id="CHEBI:46398"/>
        <dbReference type="ChEBI" id="CHEBI:58359"/>
        <dbReference type="ChEBI" id="CHEBI:456216"/>
        <dbReference type="EC" id="6.3.4.2"/>
    </reaction>
</comment>
<name>A0A5C4J5I6_9ACTN</name>
<dbReference type="NCBIfam" id="NF003792">
    <property type="entry name" value="PRK05380.1"/>
    <property type="match status" value="1"/>
</dbReference>
<feature type="binding site" evidence="11">
    <location>
        <position position="431"/>
    </location>
    <ligand>
        <name>L-glutamine</name>
        <dbReference type="ChEBI" id="CHEBI:58359"/>
    </ligand>
</feature>
<dbReference type="InterPro" id="IPR017456">
    <property type="entry name" value="CTP_synthase_N"/>
</dbReference>
<dbReference type="GO" id="GO:0005524">
    <property type="term" value="F:ATP binding"/>
    <property type="evidence" value="ECO:0007669"/>
    <property type="project" value="UniProtKB-KW"/>
</dbReference>
<sequence>MPSAATGRSRPTKHLFVTGGVASSLGKGLTASSLGRLLTLRGLRVTMQKLDPYLNVDPGTMNPFQHGEVFVTDDGAETDLDIGHYERFLDTELHGSANVTTGQVYSSVIARERRGEYLGDTVQVIPHITNEIKDRIRAMAVARGTGGASQRHGTADDAQVDVVITEVGGTVGDIESLPFLESVRQIRHEIGRENCFFLHVSLLPYIGPSGELKTKPTQHSVAALRSIGIQPDAIVCRSDRPITDGLKHKISLMCDVDREAVVSAVDAASIYDIPKVLHSEGLDAYVVRRLDLPFRDVDWGAWDELLRRVHKPAREVTIALVGKYIDLPDAYLSVTEALRHGGFGNDARVRIRWVKSDDCETPEGAKRELDGVDGVLVPGGFGVRGIEGKIGAVRYARENRLPLLGICLGLQCMVIEAARTLGGLGDAGSAEFDATTDDPVVATMAEQVDVVAGERDMGGTMRLGLYPADLADGSVVRELYGEAEVSERHRHRYEVNNAYRDRLEKAGLRFSGLSPDGRLVEYVELPREQHPFFVGTQAHPEFRSRPTRPHPLFTGLVSAALDYAEARAGDPAGKAIAP</sequence>
<dbReference type="EC" id="6.3.4.2" evidence="11"/>
<keyword evidence="9 11" id="KW-0665">Pyrimidine biosynthesis</keyword>
<dbReference type="GO" id="GO:0003883">
    <property type="term" value="F:CTP synthase activity"/>
    <property type="evidence" value="ECO:0007669"/>
    <property type="project" value="UniProtKB-UniRule"/>
</dbReference>
<dbReference type="PANTHER" id="PTHR11550">
    <property type="entry name" value="CTP SYNTHASE"/>
    <property type="match status" value="1"/>
</dbReference>
<dbReference type="InterPro" id="IPR029062">
    <property type="entry name" value="Class_I_gatase-like"/>
</dbReference>
<accession>A0A5C4J5I6</accession>